<dbReference type="InterPro" id="IPR013887">
    <property type="entry name" value="UPF0592"/>
</dbReference>
<protein>
    <submittedName>
        <fullName evidence="2">Uncharacterized protein</fullName>
    </submittedName>
</protein>
<evidence type="ECO:0000313" key="3">
    <source>
        <dbReference type="Proteomes" id="UP000019763"/>
    </source>
</evidence>
<accession>A0A023BDB6</accession>
<dbReference type="Proteomes" id="UP000019763">
    <property type="component" value="Unassembled WGS sequence"/>
</dbReference>
<feature type="compositionally biased region" description="Low complexity" evidence="1">
    <location>
        <begin position="873"/>
        <end position="894"/>
    </location>
</feature>
<dbReference type="PANTHER" id="PTHR35397">
    <property type="entry name" value="C2 DOMAIN-CONTAINING PROTEIN-RELATED"/>
    <property type="match status" value="1"/>
</dbReference>
<feature type="compositionally biased region" description="Polar residues" evidence="1">
    <location>
        <begin position="785"/>
        <end position="806"/>
    </location>
</feature>
<dbReference type="OrthoDB" id="445175at2759"/>
<feature type="region of interest" description="Disordered" evidence="1">
    <location>
        <begin position="782"/>
        <end position="905"/>
    </location>
</feature>
<feature type="compositionally biased region" description="Low complexity" evidence="1">
    <location>
        <begin position="818"/>
        <end position="832"/>
    </location>
</feature>
<feature type="compositionally biased region" description="Polar residues" evidence="1">
    <location>
        <begin position="1174"/>
        <end position="1194"/>
    </location>
</feature>
<dbReference type="PANTHER" id="PTHR35397:SF1">
    <property type="entry name" value="ARMADILLO-LIKE HELICAL DOMAIN-CONTAINING PROTEIN"/>
    <property type="match status" value="1"/>
</dbReference>
<evidence type="ECO:0000313" key="2">
    <source>
        <dbReference type="EMBL" id="EZG88175.1"/>
    </source>
</evidence>
<feature type="compositionally biased region" description="Polar residues" evidence="1">
    <location>
        <begin position="846"/>
        <end position="855"/>
    </location>
</feature>
<organism evidence="2 3">
    <name type="scientific">Gregarina niphandrodes</name>
    <name type="common">Septate eugregarine</name>
    <dbReference type="NCBI Taxonomy" id="110365"/>
    <lineage>
        <taxon>Eukaryota</taxon>
        <taxon>Sar</taxon>
        <taxon>Alveolata</taxon>
        <taxon>Apicomplexa</taxon>
        <taxon>Conoidasida</taxon>
        <taxon>Gregarinasina</taxon>
        <taxon>Eugregarinorida</taxon>
        <taxon>Gregarinidae</taxon>
        <taxon>Gregarina</taxon>
    </lineage>
</organism>
<dbReference type="EMBL" id="AFNH02000040">
    <property type="protein sequence ID" value="EZG88175.1"/>
    <property type="molecule type" value="Genomic_DNA"/>
</dbReference>
<gene>
    <name evidence="2" type="ORF">GNI_005230</name>
</gene>
<evidence type="ECO:0000256" key="1">
    <source>
        <dbReference type="SAM" id="MobiDB-lite"/>
    </source>
</evidence>
<dbReference type="RefSeq" id="XP_011128599.1">
    <property type="nucleotide sequence ID" value="XM_011130297.1"/>
</dbReference>
<sequence>MDSGPGRSGGESADRGASALMALRERFLLIALFKIEHRRHATLLGYCKVDILSIAVGPIHHDFALGSSIRIQFEGRLTQICRLNCVPVEVRAHIDEMDAIPKTAATGPRKTAPAPRSLAPSDPEDVGFPPKAKSVASLVPPDKGRGADSDSGGDVSGVRSARGSTSRAAAGVAALAAGAAVPANMIGPALGTNLGPDAVAPNVATVGSLVAGAAGLGLGPTTASSSRATVAAPEDLAREKSLRKEGTLREELLREDLLREDLHATPPRKSLGASSVSAGGVETLGAASVATETGGPAALERKASVIADVEALDGPTQQHKTDDERRPVKAEWKVDFCVTGLQDATPASSNWSSVTATPYWFVLDEQRPVPPEERFILPLGERPPGPDSQSAAAVGVKKPDTAQDTYFTLAQRCRQHEGEMFASQLPAAPCLEPLFVCTTSEGIREYCLHVRLWNKPLGVGPAKLYGEAWVPFFKLFDTDMLSSRSFWDVRFDEVLWNDGRTVGRISSLIVFQDIPLLRQMFTGVSTELGYRRLISPGLLHIQATSRATTASSVESIEEVRTLSELTQELQRSWLKANVLHAEKLSSQKRYSENNKNDNRNSIGVISEKIIDLLGRTGNDTKSPMFDYPDIYTMMQGQRVLIELADHVLQVQDFVPYGVRGIYGNILILVLKRGELEMGNLIPSLPSHVCAKFPNMDLHALIKVAMSMRLDLSPEDEARECLYHSTPDARGQSTSGGTSGFRDGAKSGGRERSGFERSGQEKEALLGGAVASVQAAKRLISRGRNSRNAVSREVTNPDTSVSSQRTKVTFGGEPLRVDSVGGHSVGGHSSMSSFHPQSGRSLEHQRSGASSLNASRLVTEDLRSRGSASPLVGSGISPSMSSARSPSQSPRPLSPDGSFRKDTEGQSFEKRGLEAVGEVMTAYDAVELIYYDKRMLIIQLFIDILRRLLEFVSSKLDQDVTMFESQRKQVALYYAMLYIRLPTLRSLFLSASLSPNEYELYIPEWKGTDFNLDKASLDRFGQLWFQSDKGFRSSASLLSSIDGNATQRVGAYAKRTAVNPYQAGRNGGLYEIRINLDWSPLFTLVKGYYNQPEDANTPKAEQAPEFPTNQVASSTLEPVSASTPPPDVAGNSAAATGGGMRQDPPTEEGKRASVSGGAQPKAPQPKVTQPKVPQSRASQPRTSLSKAAEKTQGTQGAVGKTQVAEKTLSVNQVGGMPGTPGSRSLHEDLDEKKNGDPSTSWIGSHEVDEPAMVQAIFDKYPKSLSWVSQRTLTFYLFLNSWIRLTWAQLDCAPKSSSKEAESIAAQGASNVSRTIQGSVRWELIPGYAAFIKGFLIELKSKPIAKFPDALLNCSASLLVNDRLLAVFMRIVLSRTSVYSREQVFAAFNYLDFWLETFSLRNQPLPLTMDYRLLGKAVDAVINSDLALQMAKAIWFLYKRMDLFSPQKSMLKILMEILMYKHFHK</sequence>
<feature type="region of interest" description="Disordered" evidence="1">
    <location>
        <begin position="1108"/>
        <end position="1243"/>
    </location>
</feature>
<proteinExistence type="predicted"/>
<name>A0A023BDB6_GRENI</name>
<feature type="compositionally biased region" description="Low complexity" evidence="1">
    <location>
        <begin position="149"/>
        <end position="161"/>
    </location>
</feature>
<dbReference type="OMA" id="EYFSTWT"/>
<dbReference type="VEuPathDB" id="CryptoDB:GNI_005230"/>
<feature type="compositionally biased region" description="Low complexity" evidence="1">
    <location>
        <begin position="1157"/>
        <end position="1173"/>
    </location>
</feature>
<feature type="region of interest" description="Disordered" evidence="1">
    <location>
        <begin position="723"/>
        <end position="762"/>
    </location>
</feature>
<dbReference type="GeneID" id="22910461"/>
<dbReference type="eggNOG" id="ENOG502SABP">
    <property type="taxonomic scope" value="Eukaryota"/>
</dbReference>
<feature type="compositionally biased region" description="Basic and acidic residues" evidence="1">
    <location>
        <begin position="1223"/>
        <end position="1234"/>
    </location>
</feature>
<keyword evidence="3" id="KW-1185">Reference proteome</keyword>
<feature type="compositionally biased region" description="Polar residues" evidence="1">
    <location>
        <begin position="1108"/>
        <end position="1121"/>
    </location>
</feature>
<dbReference type="Pfam" id="PF08578">
    <property type="entry name" value="DUF1765"/>
    <property type="match status" value="1"/>
</dbReference>
<comment type="caution">
    <text evidence="2">The sequence shown here is derived from an EMBL/GenBank/DDBJ whole genome shotgun (WGS) entry which is preliminary data.</text>
</comment>
<feature type="region of interest" description="Disordered" evidence="1">
    <location>
        <begin position="101"/>
        <end position="161"/>
    </location>
</feature>
<reference evidence="2" key="1">
    <citation type="submission" date="2013-12" db="EMBL/GenBank/DDBJ databases">
        <authorList>
            <person name="Omoto C.K."/>
            <person name="Sibley D."/>
            <person name="Venepally P."/>
            <person name="Hadjithomas M."/>
            <person name="Karamycheva S."/>
            <person name="Brunk B."/>
            <person name="Roos D."/>
            <person name="Caler E."/>
            <person name="Lorenzi H."/>
        </authorList>
    </citation>
    <scope>NUCLEOTIDE SEQUENCE</scope>
</reference>
<feature type="compositionally biased region" description="Basic and acidic residues" evidence="1">
    <location>
        <begin position="742"/>
        <end position="762"/>
    </location>
</feature>